<dbReference type="SUPFAM" id="SSF141868">
    <property type="entry name" value="EAL domain-like"/>
    <property type="match status" value="1"/>
</dbReference>
<proteinExistence type="predicted"/>
<evidence type="ECO:0000259" key="3">
    <source>
        <dbReference type="PROSITE" id="PS50887"/>
    </source>
</evidence>
<protein>
    <submittedName>
        <fullName evidence="4">Bifunctional diguanylate cyclase/phosphodiesterase</fullName>
        <ecNumber evidence="4">2.7.7.65</ecNumber>
        <ecNumber evidence="4">3.1.4.52</ecNumber>
    </submittedName>
</protein>
<dbReference type="Gene3D" id="3.30.70.270">
    <property type="match status" value="1"/>
</dbReference>
<dbReference type="Pfam" id="PF00563">
    <property type="entry name" value="EAL"/>
    <property type="match status" value="1"/>
</dbReference>
<comment type="caution">
    <text evidence="4">The sequence shown here is derived from an EMBL/GenBank/DDBJ whole genome shotgun (WGS) entry which is preliminary data.</text>
</comment>
<name>A0ABV1SMD5_9RHOB</name>
<keyword evidence="1" id="KW-0812">Transmembrane</keyword>
<dbReference type="GO" id="GO:0071111">
    <property type="term" value="F:cyclic-guanylate-specific phosphodiesterase activity"/>
    <property type="evidence" value="ECO:0007669"/>
    <property type="project" value="UniProtKB-EC"/>
</dbReference>
<dbReference type="GO" id="GO:0052621">
    <property type="term" value="F:diguanylate cyclase activity"/>
    <property type="evidence" value="ECO:0007669"/>
    <property type="project" value="UniProtKB-EC"/>
</dbReference>
<dbReference type="InterPro" id="IPR001633">
    <property type="entry name" value="EAL_dom"/>
</dbReference>
<dbReference type="PROSITE" id="PS50883">
    <property type="entry name" value="EAL"/>
    <property type="match status" value="1"/>
</dbReference>
<dbReference type="CDD" id="cd01948">
    <property type="entry name" value="EAL"/>
    <property type="match status" value="1"/>
</dbReference>
<dbReference type="EMBL" id="JAYWLC010000053">
    <property type="protein sequence ID" value="MER5174067.1"/>
    <property type="molecule type" value="Genomic_DNA"/>
</dbReference>
<evidence type="ECO:0000259" key="2">
    <source>
        <dbReference type="PROSITE" id="PS50883"/>
    </source>
</evidence>
<dbReference type="NCBIfam" id="TIGR00254">
    <property type="entry name" value="GGDEF"/>
    <property type="match status" value="1"/>
</dbReference>
<feature type="domain" description="GGDEF" evidence="3">
    <location>
        <begin position="321"/>
        <end position="455"/>
    </location>
</feature>
<dbReference type="SMART" id="SM00052">
    <property type="entry name" value="EAL"/>
    <property type="match status" value="1"/>
</dbReference>
<feature type="transmembrane region" description="Helical" evidence="1">
    <location>
        <begin position="256"/>
        <end position="278"/>
    </location>
</feature>
<dbReference type="PANTHER" id="PTHR33121">
    <property type="entry name" value="CYCLIC DI-GMP PHOSPHODIESTERASE PDEF"/>
    <property type="match status" value="1"/>
</dbReference>
<keyword evidence="1" id="KW-1133">Transmembrane helix</keyword>
<dbReference type="PROSITE" id="PS50887">
    <property type="entry name" value="GGDEF"/>
    <property type="match status" value="1"/>
</dbReference>
<dbReference type="RefSeq" id="WP_350939334.1">
    <property type="nucleotide sequence ID" value="NZ_JAYWLC010000053.1"/>
</dbReference>
<feature type="domain" description="EAL" evidence="2">
    <location>
        <begin position="464"/>
        <end position="715"/>
    </location>
</feature>
<reference evidence="4 5" key="1">
    <citation type="submission" date="2024-06" db="EMBL/GenBank/DDBJ databases">
        <title>Thioclava kandeliae sp. nov. from a rhizosphere soil sample of Kandelia candel in a mangrove.</title>
        <authorList>
            <person name="Mu T."/>
        </authorList>
    </citation>
    <scope>NUCLEOTIDE SEQUENCE [LARGE SCALE GENOMIC DNA]</scope>
    <source>
        <strain evidence="4 5">CPCC 100088</strain>
    </source>
</reference>
<accession>A0ABV1SMD5</accession>
<keyword evidence="4" id="KW-0808">Transferase</keyword>
<dbReference type="SUPFAM" id="SSF55073">
    <property type="entry name" value="Nucleotide cyclase"/>
    <property type="match status" value="1"/>
</dbReference>
<evidence type="ECO:0000256" key="1">
    <source>
        <dbReference type="SAM" id="Phobius"/>
    </source>
</evidence>
<dbReference type="Pfam" id="PF00990">
    <property type="entry name" value="GGDEF"/>
    <property type="match status" value="1"/>
</dbReference>
<dbReference type="InterPro" id="IPR029787">
    <property type="entry name" value="Nucleotide_cyclase"/>
</dbReference>
<gene>
    <name evidence="4" type="ORF">VSX56_20235</name>
</gene>
<dbReference type="InterPro" id="IPR000160">
    <property type="entry name" value="GGDEF_dom"/>
</dbReference>
<feature type="transmembrane region" description="Helical" evidence="1">
    <location>
        <begin position="12"/>
        <end position="33"/>
    </location>
</feature>
<dbReference type="EC" id="3.1.4.52" evidence="4"/>
<dbReference type="Proteomes" id="UP001438953">
    <property type="component" value="Unassembled WGS sequence"/>
</dbReference>
<evidence type="ECO:0000313" key="4">
    <source>
        <dbReference type="EMBL" id="MER5174067.1"/>
    </source>
</evidence>
<organism evidence="4 5">
    <name type="scientific">Thioclava kandeliae</name>
    <dbReference type="NCBI Taxonomy" id="3070818"/>
    <lineage>
        <taxon>Bacteria</taxon>
        <taxon>Pseudomonadati</taxon>
        <taxon>Pseudomonadota</taxon>
        <taxon>Alphaproteobacteria</taxon>
        <taxon>Rhodobacterales</taxon>
        <taxon>Paracoccaceae</taxon>
        <taxon>Thioclava</taxon>
    </lineage>
</organism>
<keyword evidence="4" id="KW-0548">Nucleotidyltransferase</keyword>
<evidence type="ECO:0000313" key="5">
    <source>
        <dbReference type="Proteomes" id="UP001438953"/>
    </source>
</evidence>
<dbReference type="InterPro" id="IPR050706">
    <property type="entry name" value="Cyclic-di-GMP_PDE-like"/>
</dbReference>
<dbReference type="PANTHER" id="PTHR33121:SF70">
    <property type="entry name" value="SIGNALING PROTEIN YKOW"/>
    <property type="match status" value="1"/>
</dbReference>
<dbReference type="SMART" id="SM00267">
    <property type="entry name" value="GGDEF"/>
    <property type="match status" value="1"/>
</dbReference>
<dbReference type="InterPro" id="IPR043128">
    <property type="entry name" value="Rev_trsase/Diguanyl_cyclase"/>
</dbReference>
<keyword evidence="5" id="KW-1185">Reference proteome</keyword>
<sequence length="725" mass="80589">MNSLKTTSTLPSQIVLLVAAILCGTLAALWLSLHFISISIDEEAHVDSIEKVQSRFGSLREQVSIIASDYHNWDDLYLNAMRNEVDKLASNYGISANRGDIFQYAMLFDGQLNNTLSWTAGNGLTPQDGFLSNSTLDIIRQNVKNLNPNNRETFDFYGILDHKLITFSASYLLPESEVLKDQARDEKLVIAVIGKVIEPARLSEIASELSLGSLEFSVVKPKTGMASLELFDIGNEPLAWLVWHPPTPGQHLFWKLFPLMMIISIVFIGLTGTAAVLLRAQANVLINQESVSFADARRDPLTNLPNRLAFREWIHSKSKHGSIGIIALDLVRFKQINDTVGHLGGDEFLKKFAAELNRLTDGNTIVSRYGGDEFFIAVSSNSNIYRSVHQKLLLLDEIASSSIHSNGFNFDVVFSKGASISENGSIEIEELIRRSDFAMYLAKSLNSMATYFYDEKMENDDNDRRRIEASLRQCLDNKEAFDIHYQPIVTPLNPNCFNKFEALARWNSPSLGPIPPDRFISVAESSGLIVALGWHLLDLICEDMKMLPDCTVSVNVSPNQLMTPGFANEFYNRISSYGLSPNRIEIEVTEKISVLIGSTLTQEMKLLSEYGFIIALDDFGTGFSSIAYLTHMPFNRLKIDRSFVMAAQSSSTRKKMIHSIIGLGKSMGLEIVAEGVETAADAAFLSKLGVNYLQGYLYGKPKPCESVQTGYIGADQISYPVSRSL</sequence>
<dbReference type="Gene3D" id="3.20.20.450">
    <property type="entry name" value="EAL domain"/>
    <property type="match status" value="1"/>
</dbReference>
<keyword evidence="1" id="KW-0472">Membrane</keyword>
<dbReference type="CDD" id="cd01949">
    <property type="entry name" value="GGDEF"/>
    <property type="match status" value="1"/>
</dbReference>
<dbReference type="InterPro" id="IPR035919">
    <property type="entry name" value="EAL_sf"/>
</dbReference>
<keyword evidence="4" id="KW-0378">Hydrolase</keyword>
<dbReference type="EC" id="2.7.7.65" evidence="4"/>